<dbReference type="InterPro" id="IPR012675">
    <property type="entry name" value="Beta-grasp_dom_sf"/>
</dbReference>
<gene>
    <name evidence="2" type="ORF">H9906_00565</name>
</gene>
<evidence type="ECO:0000259" key="1">
    <source>
        <dbReference type="PROSITE" id="PS51085"/>
    </source>
</evidence>
<dbReference type="Proteomes" id="UP000823889">
    <property type="component" value="Unassembled WGS sequence"/>
</dbReference>
<protein>
    <submittedName>
        <fullName evidence="2">2Fe-2S ferredoxin-like protein</fullName>
    </submittedName>
</protein>
<dbReference type="GO" id="GO:0051537">
    <property type="term" value="F:2 iron, 2 sulfur cluster binding"/>
    <property type="evidence" value="ECO:0007669"/>
    <property type="project" value="InterPro"/>
</dbReference>
<dbReference type="PROSITE" id="PS00197">
    <property type="entry name" value="2FE2S_FER_1"/>
    <property type="match status" value="1"/>
</dbReference>
<evidence type="ECO:0000313" key="3">
    <source>
        <dbReference type="Proteomes" id="UP000823889"/>
    </source>
</evidence>
<feature type="domain" description="2Fe-2S ferredoxin-type" evidence="1">
    <location>
        <begin position="1"/>
        <end position="85"/>
    </location>
</feature>
<dbReference type="PROSITE" id="PS51085">
    <property type="entry name" value="2FE2S_FER_2"/>
    <property type="match status" value="1"/>
</dbReference>
<comment type="caution">
    <text evidence="2">The sequence shown here is derived from an EMBL/GenBank/DDBJ whole genome shotgun (WGS) entry which is preliminary data.</text>
</comment>
<dbReference type="SUPFAM" id="SSF54292">
    <property type="entry name" value="2Fe-2S ferredoxin-like"/>
    <property type="match status" value="1"/>
</dbReference>
<name>A0A9D2RJN1_9BURK</name>
<proteinExistence type="predicted"/>
<sequence length="100" mass="11129">MSTVTTSDRSFSLLKGETLLDGLERTGHEVEYQCRSGYCGACRLTLLSGSVTYLDTPLAFIDQSEILPCCCVVNEPIRLECRTHSQGELALNTDQQDFEF</sequence>
<dbReference type="InterPro" id="IPR036010">
    <property type="entry name" value="2Fe-2S_ferredoxin-like_sf"/>
</dbReference>
<dbReference type="EMBL" id="DWUQ01000010">
    <property type="protein sequence ID" value="HJD43506.1"/>
    <property type="molecule type" value="Genomic_DNA"/>
</dbReference>
<dbReference type="Pfam" id="PF00111">
    <property type="entry name" value="Fer2"/>
    <property type="match status" value="1"/>
</dbReference>
<accession>A0A9D2RJN1</accession>
<dbReference type="InterPro" id="IPR001041">
    <property type="entry name" value="2Fe-2S_ferredoxin-type"/>
</dbReference>
<dbReference type="Gene3D" id="3.10.20.30">
    <property type="match status" value="1"/>
</dbReference>
<reference evidence="2" key="2">
    <citation type="submission" date="2021-04" db="EMBL/GenBank/DDBJ databases">
        <authorList>
            <person name="Gilroy R."/>
        </authorList>
    </citation>
    <scope>NUCLEOTIDE SEQUENCE</scope>
    <source>
        <strain evidence="2">9264</strain>
    </source>
</reference>
<organism evidence="2 3">
    <name type="scientific">Candidatus Paenalcaligenes intestinipullorum</name>
    <dbReference type="NCBI Taxonomy" id="2838718"/>
    <lineage>
        <taxon>Bacteria</taxon>
        <taxon>Pseudomonadati</taxon>
        <taxon>Pseudomonadota</taxon>
        <taxon>Betaproteobacteria</taxon>
        <taxon>Burkholderiales</taxon>
        <taxon>Alcaligenaceae</taxon>
        <taxon>Paenalcaligenes</taxon>
    </lineage>
</organism>
<dbReference type="AlphaFoldDB" id="A0A9D2RJN1"/>
<dbReference type="NCBIfam" id="NF007985">
    <property type="entry name" value="PRK10713.1"/>
    <property type="match status" value="1"/>
</dbReference>
<dbReference type="InterPro" id="IPR006058">
    <property type="entry name" value="2Fe2S_fd_BS"/>
</dbReference>
<reference evidence="2" key="1">
    <citation type="journal article" date="2021" name="PeerJ">
        <title>Extensive microbial diversity within the chicken gut microbiome revealed by metagenomics and culture.</title>
        <authorList>
            <person name="Gilroy R."/>
            <person name="Ravi A."/>
            <person name="Getino M."/>
            <person name="Pursley I."/>
            <person name="Horton D.L."/>
            <person name="Alikhan N.F."/>
            <person name="Baker D."/>
            <person name="Gharbi K."/>
            <person name="Hall N."/>
            <person name="Watson M."/>
            <person name="Adriaenssens E.M."/>
            <person name="Foster-Nyarko E."/>
            <person name="Jarju S."/>
            <person name="Secka A."/>
            <person name="Antonio M."/>
            <person name="Oren A."/>
            <person name="Chaudhuri R.R."/>
            <person name="La Ragione R."/>
            <person name="Hildebrand F."/>
            <person name="Pallen M.J."/>
        </authorList>
    </citation>
    <scope>NUCLEOTIDE SEQUENCE</scope>
    <source>
        <strain evidence="2">9264</strain>
    </source>
</reference>
<dbReference type="CDD" id="cd00207">
    <property type="entry name" value="fer2"/>
    <property type="match status" value="1"/>
</dbReference>
<evidence type="ECO:0000313" key="2">
    <source>
        <dbReference type="EMBL" id="HJD43506.1"/>
    </source>
</evidence>